<dbReference type="EMBL" id="HBUF01376115">
    <property type="protein sequence ID" value="CAG6728378.1"/>
    <property type="molecule type" value="Transcribed_RNA"/>
</dbReference>
<keyword evidence="1" id="KW-0812">Transmembrane</keyword>
<reference evidence="2" key="1">
    <citation type="submission" date="2021-05" db="EMBL/GenBank/DDBJ databases">
        <authorList>
            <person name="Alioto T."/>
            <person name="Alioto T."/>
            <person name="Gomez Garrido J."/>
        </authorList>
    </citation>
    <scope>NUCLEOTIDE SEQUENCE</scope>
</reference>
<organism evidence="2">
    <name type="scientific">Cacopsylla melanoneura</name>
    <dbReference type="NCBI Taxonomy" id="428564"/>
    <lineage>
        <taxon>Eukaryota</taxon>
        <taxon>Metazoa</taxon>
        <taxon>Ecdysozoa</taxon>
        <taxon>Arthropoda</taxon>
        <taxon>Hexapoda</taxon>
        <taxon>Insecta</taxon>
        <taxon>Pterygota</taxon>
        <taxon>Neoptera</taxon>
        <taxon>Paraneoptera</taxon>
        <taxon>Hemiptera</taxon>
        <taxon>Sternorrhyncha</taxon>
        <taxon>Psylloidea</taxon>
        <taxon>Psyllidae</taxon>
        <taxon>Psyllinae</taxon>
        <taxon>Cacopsylla</taxon>
    </lineage>
</organism>
<protein>
    <submittedName>
        <fullName evidence="2">Uncharacterized protein</fullName>
    </submittedName>
</protein>
<dbReference type="EMBL" id="HBUF01019006">
    <property type="protein sequence ID" value="CAG6610621.1"/>
    <property type="molecule type" value="Transcribed_RNA"/>
</dbReference>
<dbReference type="EMBL" id="HBUF01292615">
    <property type="protein sequence ID" value="CAG6689516.1"/>
    <property type="molecule type" value="Transcribed_RNA"/>
</dbReference>
<evidence type="ECO:0000256" key="1">
    <source>
        <dbReference type="SAM" id="Phobius"/>
    </source>
</evidence>
<evidence type="ECO:0000313" key="2">
    <source>
        <dbReference type="EMBL" id="CAG6728378.1"/>
    </source>
</evidence>
<accession>A0A8D8YGI5</accession>
<keyword evidence="1" id="KW-1133">Transmembrane helix</keyword>
<dbReference type="AlphaFoldDB" id="A0A8D8YGI5"/>
<sequence>MSFCVWLHLTRFEDFFFVFFGVLFSSSSVVLFCLCLTRFIGLHFFVFLANGMFSPSSISDSIVCLFFSCFRCLSLFWSSLVSTFSSSEFCSSISPLLCVNRRPHNLAV</sequence>
<dbReference type="EMBL" id="HBUF01292614">
    <property type="protein sequence ID" value="CAG6689515.1"/>
    <property type="molecule type" value="Transcribed_RNA"/>
</dbReference>
<proteinExistence type="predicted"/>
<name>A0A8D8YGI5_9HEMI</name>
<keyword evidence="1" id="KW-0472">Membrane</keyword>
<feature type="transmembrane region" description="Helical" evidence="1">
    <location>
        <begin position="16"/>
        <end position="49"/>
    </location>
</feature>